<organism evidence="2 3">
    <name type="scientific">Erythroxylum novogranatense</name>
    <dbReference type="NCBI Taxonomy" id="1862640"/>
    <lineage>
        <taxon>Eukaryota</taxon>
        <taxon>Viridiplantae</taxon>
        <taxon>Streptophyta</taxon>
        <taxon>Embryophyta</taxon>
        <taxon>Tracheophyta</taxon>
        <taxon>Spermatophyta</taxon>
        <taxon>Magnoliopsida</taxon>
        <taxon>eudicotyledons</taxon>
        <taxon>Gunneridae</taxon>
        <taxon>Pentapetalae</taxon>
        <taxon>rosids</taxon>
        <taxon>fabids</taxon>
        <taxon>Malpighiales</taxon>
        <taxon>Erythroxylaceae</taxon>
        <taxon>Erythroxylum</taxon>
    </lineage>
</organism>
<feature type="transmembrane region" description="Helical" evidence="1">
    <location>
        <begin position="70"/>
        <end position="96"/>
    </location>
</feature>
<name>A0AAV8U5J1_9ROSI</name>
<feature type="transmembrane region" description="Helical" evidence="1">
    <location>
        <begin position="380"/>
        <end position="399"/>
    </location>
</feature>
<keyword evidence="1" id="KW-0472">Membrane</keyword>
<keyword evidence="3" id="KW-1185">Reference proteome</keyword>
<gene>
    <name evidence="2" type="ORF">K2173_009582</name>
</gene>
<dbReference type="Gene3D" id="3.30.420.150">
    <property type="entry name" value="Exopolyphosphatase. Domain 2"/>
    <property type="match status" value="1"/>
</dbReference>
<evidence type="ECO:0000313" key="3">
    <source>
        <dbReference type="Proteomes" id="UP001159364"/>
    </source>
</evidence>
<reference evidence="2 3" key="1">
    <citation type="submission" date="2021-09" db="EMBL/GenBank/DDBJ databases">
        <title>Genomic insights and catalytic innovation underlie evolution of tropane alkaloids biosynthesis.</title>
        <authorList>
            <person name="Wang Y.-J."/>
            <person name="Tian T."/>
            <person name="Huang J.-P."/>
            <person name="Huang S.-X."/>
        </authorList>
    </citation>
    <scope>NUCLEOTIDE SEQUENCE [LARGE SCALE GENOMIC DNA]</scope>
    <source>
        <strain evidence="2">KIB-2018</strain>
        <tissue evidence="2">Leaf</tissue>
    </source>
</reference>
<proteinExistence type="predicted"/>
<sequence length="473" mass="53744">MSTVMIAAKTIDHQFGFSSSVNKNNLWLSSSLQDLTSYCDFVLEESDVNLLTNSGAPTFVDEMGTDDLSYLVSFIVWFPNIPDYFVVVCIFIFPYWSHEASKYYFILEYGSTKTHVYVYEAYIDSKKGTSLPILLKSFIEGLLRKLSGCAYGQIEIEPGLHLLQILKHAHKTSSLFLYVTTSIRKFPSASLNLRIGFSTYSLPSCGLDDAFDKNVVHLIKSLPKEDLSLGNIEVEHPYLQSGYREQYTCSQCAAYWCPKLEECISLAKIVPYALHDCLTPPYDQFYTLSGCFVVNKIFNLTLKANVAMNSFPPQPFIEQYCFRAPFIVFLLKEGLDIKDNQIIIGSGSITWTFGVALLEVGKTFSTRLRLHSYEAPLMNIHPIAHFTILFISLILFIFLQRSQIPLFRHNSVSATFVLSIPPPFRFQRWSLISSDMLYSKPRLLYNAELLLSKESQSRKDLNSSLAEAHMAKV</sequence>
<dbReference type="EMBL" id="JAIWQS010000001">
    <property type="protein sequence ID" value="KAJ8774151.1"/>
    <property type="molecule type" value="Genomic_DNA"/>
</dbReference>
<evidence type="ECO:0000256" key="1">
    <source>
        <dbReference type="SAM" id="Phobius"/>
    </source>
</evidence>
<evidence type="ECO:0000313" key="2">
    <source>
        <dbReference type="EMBL" id="KAJ8774151.1"/>
    </source>
</evidence>
<dbReference type="Proteomes" id="UP001159364">
    <property type="component" value="Linkage Group LG01"/>
</dbReference>
<keyword evidence="1" id="KW-1133">Transmembrane helix</keyword>
<dbReference type="AlphaFoldDB" id="A0AAV8U5J1"/>
<protein>
    <submittedName>
        <fullName evidence="2">Uncharacterized protein</fullName>
    </submittedName>
</protein>
<accession>A0AAV8U5J1</accession>
<comment type="caution">
    <text evidence="2">The sequence shown here is derived from an EMBL/GenBank/DDBJ whole genome shotgun (WGS) entry which is preliminary data.</text>
</comment>
<keyword evidence="1" id="KW-0812">Transmembrane</keyword>